<feature type="domain" description="Cytochrome c" evidence="6">
    <location>
        <begin position="71"/>
        <end position="161"/>
    </location>
</feature>
<keyword evidence="5" id="KW-0812">Transmembrane</keyword>
<sequence>MTKNKNENKEAKTLPIKLITTLIIIFFLILVIGFMILPAYFDKTPFGKLFHNEPAPWALSEEDQKKFKLTESELKGRHHFIEYCASCHGPDGMGNGPSSITLRKRMPNFKNPSEKYINGLSRMQILKTIEEGIPNSEMPSYHYLPSEAKEQITDFLLYLQK</sequence>
<dbReference type="SUPFAM" id="SSF46626">
    <property type="entry name" value="Cytochrome c"/>
    <property type="match status" value="1"/>
</dbReference>
<dbReference type="OrthoDB" id="9808312at2"/>
<accession>A0A6N6VT43</accession>
<dbReference type="InterPro" id="IPR009056">
    <property type="entry name" value="Cyt_c-like_dom"/>
</dbReference>
<dbReference type="EMBL" id="WFLM01000003">
    <property type="protein sequence ID" value="KAB8039048.1"/>
    <property type="molecule type" value="Genomic_DNA"/>
</dbReference>
<proteinExistence type="predicted"/>
<dbReference type="AlphaFoldDB" id="A0A6N6VT43"/>
<dbReference type="PROSITE" id="PS51007">
    <property type="entry name" value="CYTC"/>
    <property type="match status" value="1"/>
</dbReference>
<evidence type="ECO:0000256" key="2">
    <source>
        <dbReference type="ARBA" id="ARBA00022723"/>
    </source>
</evidence>
<dbReference type="GO" id="GO:0009055">
    <property type="term" value="F:electron transfer activity"/>
    <property type="evidence" value="ECO:0007669"/>
    <property type="project" value="InterPro"/>
</dbReference>
<evidence type="ECO:0000313" key="8">
    <source>
        <dbReference type="Proteomes" id="UP000437748"/>
    </source>
</evidence>
<protein>
    <submittedName>
        <fullName evidence="7">C-type cytochrome</fullName>
    </submittedName>
</protein>
<dbReference type="GO" id="GO:0020037">
    <property type="term" value="F:heme binding"/>
    <property type="evidence" value="ECO:0007669"/>
    <property type="project" value="InterPro"/>
</dbReference>
<keyword evidence="5" id="KW-1133">Transmembrane helix</keyword>
<keyword evidence="1 4" id="KW-0349">Heme</keyword>
<name>A0A6N6VT43_9BACT</name>
<keyword evidence="5" id="KW-0472">Membrane</keyword>
<dbReference type="Proteomes" id="UP000437748">
    <property type="component" value="Unassembled WGS sequence"/>
</dbReference>
<evidence type="ECO:0000256" key="1">
    <source>
        <dbReference type="ARBA" id="ARBA00022617"/>
    </source>
</evidence>
<evidence type="ECO:0000256" key="5">
    <source>
        <dbReference type="SAM" id="Phobius"/>
    </source>
</evidence>
<dbReference type="InterPro" id="IPR036909">
    <property type="entry name" value="Cyt_c-like_dom_sf"/>
</dbReference>
<evidence type="ECO:0000256" key="3">
    <source>
        <dbReference type="ARBA" id="ARBA00023004"/>
    </source>
</evidence>
<keyword evidence="3 4" id="KW-0408">Iron</keyword>
<gene>
    <name evidence="7" type="ORF">GCL60_09340</name>
</gene>
<feature type="transmembrane region" description="Helical" evidence="5">
    <location>
        <begin position="21"/>
        <end position="41"/>
    </location>
</feature>
<dbReference type="Pfam" id="PF13442">
    <property type="entry name" value="Cytochrome_CBB3"/>
    <property type="match status" value="1"/>
</dbReference>
<evidence type="ECO:0000259" key="6">
    <source>
        <dbReference type="PROSITE" id="PS51007"/>
    </source>
</evidence>
<evidence type="ECO:0000256" key="4">
    <source>
        <dbReference type="PROSITE-ProRule" id="PRU00433"/>
    </source>
</evidence>
<dbReference type="RefSeq" id="WP_153420447.1">
    <property type="nucleotide sequence ID" value="NZ_WFLM01000003.1"/>
</dbReference>
<evidence type="ECO:0000313" key="7">
    <source>
        <dbReference type="EMBL" id="KAB8039048.1"/>
    </source>
</evidence>
<keyword evidence="8" id="KW-1185">Reference proteome</keyword>
<keyword evidence="2 4" id="KW-0479">Metal-binding</keyword>
<comment type="caution">
    <text evidence="7">The sequence shown here is derived from an EMBL/GenBank/DDBJ whole genome shotgun (WGS) entry which is preliminary data.</text>
</comment>
<organism evidence="7 8">
    <name type="scientific">Silvanigrella paludirubra</name>
    <dbReference type="NCBI Taxonomy" id="2499159"/>
    <lineage>
        <taxon>Bacteria</taxon>
        <taxon>Pseudomonadati</taxon>
        <taxon>Bdellovibrionota</taxon>
        <taxon>Oligoflexia</taxon>
        <taxon>Silvanigrellales</taxon>
        <taxon>Silvanigrellaceae</taxon>
        <taxon>Silvanigrella</taxon>
    </lineage>
</organism>
<dbReference type="Gene3D" id="1.10.760.10">
    <property type="entry name" value="Cytochrome c-like domain"/>
    <property type="match status" value="1"/>
</dbReference>
<dbReference type="GO" id="GO:0046872">
    <property type="term" value="F:metal ion binding"/>
    <property type="evidence" value="ECO:0007669"/>
    <property type="project" value="UniProtKB-KW"/>
</dbReference>
<reference evidence="7 8" key="1">
    <citation type="submission" date="2019-10" db="EMBL/GenBank/DDBJ databases">
        <title>New species of Slilvanegrellaceae.</title>
        <authorList>
            <person name="Pitt A."/>
            <person name="Hahn M.W."/>
        </authorList>
    </citation>
    <scope>NUCLEOTIDE SEQUENCE [LARGE SCALE GENOMIC DNA]</scope>
    <source>
        <strain evidence="7 8">SP-Ram-0.45-NSY-1</strain>
    </source>
</reference>